<dbReference type="HOGENOM" id="CLU_083287_2_2_11"/>
<dbReference type="PROSITE" id="PS50995">
    <property type="entry name" value="HTH_MARR_2"/>
    <property type="match status" value="1"/>
</dbReference>
<dbReference type="PANTHER" id="PTHR33164">
    <property type="entry name" value="TRANSCRIPTIONAL REGULATOR, MARR FAMILY"/>
    <property type="match status" value="1"/>
</dbReference>
<organism evidence="2 3">
    <name type="scientific">Dermacoccus nishinomiyaensis</name>
    <dbReference type="NCBI Taxonomy" id="1274"/>
    <lineage>
        <taxon>Bacteria</taxon>
        <taxon>Bacillati</taxon>
        <taxon>Actinomycetota</taxon>
        <taxon>Actinomycetes</taxon>
        <taxon>Micrococcales</taxon>
        <taxon>Dermacoccaceae</taxon>
        <taxon>Dermacoccus</taxon>
    </lineage>
</organism>
<dbReference type="GO" id="GO:0003700">
    <property type="term" value="F:DNA-binding transcription factor activity"/>
    <property type="evidence" value="ECO:0007669"/>
    <property type="project" value="InterPro"/>
</dbReference>
<protein>
    <submittedName>
        <fullName evidence="2">MarR family transcriptional regulator</fullName>
    </submittedName>
</protein>
<dbReference type="EMBL" id="CP008889">
    <property type="protein sequence ID" value="AIF41762.1"/>
    <property type="molecule type" value="Genomic_DNA"/>
</dbReference>
<dbReference type="Proteomes" id="UP000027986">
    <property type="component" value="Chromosome"/>
</dbReference>
<dbReference type="InterPro" id="IPR036390">
    <property type="entry name" value="WH_DNA-bd_sf"/>
</dbReference>
<dbReference type="InterPro" id="IPR036388">
    <property type="entry name" value="WH-like_DNA-bd_sf"/>
</dbReference>
<proteinExistence type="predicted"/>
<sequence length="147" mass="16695">MNHDGRWLRSDEEALWRAWLGVHARQHVVIARDLKASGLSEPDFEVLVHLTDAPDGQRRLSELAAGLQWERSRVSHQVTRMAKRGLVERHDVAEDARGARVVITREGRAAIEKAAPPHVARVREVFIDRLDAADRVDLARILRKLVP</sequence>
<dbReference type="InterPro" id="IPR000835">
    <property type="entry name" value="HTH_MarR-typ"/>
</dbReference>
<dbReference type="SUPFAM" id="SSF46785">
    <property type="entry name" value="Winged helix' DNA-binding domain"/>
    <property type="match status" value="1"/>
</dbReference>
<dbReference type="RefSeq" id="WP_038569738.1">
    <property type="nucleotide sequence ID" value="NZ_CP008889.1"/>
</dbReference>
<feature type="domain" description="HTH marR-type" evidence="1">
    <location>
        <begin position="1"/>
        <end position="147"/>
    </location>
</feature>
<evidence type="ECO:0000259" key="1">
    <source>
        <dbReference type="PROSITE" id="PS50995"/>
    </source>
</evidence>
<dbReference type="SMART" id="SM00347">
    <property type="entry name" value="HTH_MARR"/>
    <property type="match status" value="1"/>
</dbReference>
<accession>A0A075JK98</accession>
<evidence type="ECO:0000313" key="3">
    <source>
        <dbReference type="Proteomes" id="UP000027986"/>
    </source>
</evidence>
<dbReference type="KEGG" id="dni:HX89_13485"/>
<reference evidence="2 3" key="1">
    <citation type="submission" date="2014-07" db="EMBL/GenBank/DDBJ databases">
        <title>Genome Sequencing of Dermacoccus nishinomiyaensis.</title>
        <authorList>
            <person name="Hong K.W."/>
            <person name="Chan K.G."/>
        </authorList>
    </citation>
    <scope>NUCLEOTIDE SEQUENCE [LARGE SCALE GENOMIC DNA]</scope>
    <source>
        <strain evidence="2 3">M25</strain>
    </source>
</reference>
<name>A0A075JK98_9MICO</name>
<keyword evidence="3" id="KW-1185">Reference proteome</keyword>
<dbReference type="OrthoDB" id="8635520at2"/>
<dbReference type="AlphaFoldDB" id="A0A075JK98"/>
<evidence type="ECO:0000313" key="2">
    <source>
        <dbReference type="EMBL" id="AIF41762.1"/>
    </source>
</evidence>
<dbReference type="GO" id="GO:0006950">
    <property type="term" value="P:response to stress"/>
    <property type="evidence" value="ECO:0007669"/>
    <property type="project" value="TreeGrafter"/>
</dbReference>
<dbReference type="Pfam" id="PF12802">
    <property type="entry name" value="MarR_2"/>
    <property type="match status" value="1"/>
</dbReference>
<dbReference type="eggNOG" id="COG1846">
    <property type="taxonomic scope" value="Bacteria"/>
</dbReference>
<dbReference type="PANTHER" id="PTHR33164:SF99">
    <property type="entry name" value="MARR FAMILY REGULATORY PROTEIN"/>
    <property type="match status" value="1"/>
</dbReference>
<dbReference type="InterPro" id="IPR039422">
    <property type="entry name" value="MarR/SlyA-like"/>
</dbReference>
<dbReference type="GeneID" id="41842051"/>
<dbReference type="Gene3D" id="1.10.10.10">
    <property type="entry name" value="Winged helix-like DNA-binding domain superfamily/Winged helix DNA-binding domain"/>
    <property type="match status" value="1"/>
</dbReference>
<gene>
    <name evidence="2" type="ORF">HX89_13485</name>
</gene>